<proteinExistence type="predicted"/>
<dbReference type="Proteomes" id="UP000287188">
    <property type="component" value="Unassembled WGS sequence"/>
</dbReference>
<name>A0A402AWR8_9CHLR</name>
<reference evidence="2" key="1">
    <citation type="submission" date="2018-12" db="EMBL/GenBank/DDBJ databases">
        <title>Tengunoibacter tsumagoiensis gen. nov., sp. nov., Dictyobacter kobayashii sp. nov., D. alpinus sp. nov., and D. joshuensis sp. nov. and description of Dictyobacteraceae fam. nov. within the order Ktedonobacterales isolated from Tengu-no-mugimeshi.</title>
        <authorList>
            <person name="Wang C.M."/>
            <person name="Zheng Y."/>
            <person name="Sakai Y."/>
            <person name="Toyoda A."/>
            <person name="Minakuchi Y."/>
            <person name="Abe K."/>
            <person name="Yokota A."/>
            <person name="Yabe S."/>
        </authorList>
    </citation>
    <scope>NUCLEOTIDE SEQUENCE [LARGE SCALE GENOMIC DNA]</scope>
    <source>
        <strain evidence="2">Uno11</strain>
    </source>
</reference>
<evidence type="ECO:0000313" key="2">
    <source>
        <dbReference type="Proteomes" id="UP000287188"/>
    </source>
</evidence>
<dbReference type="AlphaFoldDB" id="A0A402AWR8"/>
<gene>
    <name evidence="1" type="ORF">KDK_73370</name>
</gene>
<evidence type="ECO:0000313" key="1">
    <source>
        <dbReference type="EMBL" id="GCE23537.1"/>
    </source>
</evidence>
<keyword evidence="2" id="KW-1185">Reference proteome</keyword>
<dbReference type="InterPro" id="IPR003615">
    <property type="entry name" value="HNH_nuc"/>
</dbReference>
<dbReference type="CDD" id="cd00085">
    <property type="entry name" value="HNHc"/>
    <property type="match status" value="1"/>
</dbReference>
<organism evidence="1 2">
    <name type="scientific">Dictyobacter kobayashii</name>
    <dbReference type="NCBI Taxonomy" id="2014872"/>
    <lineage>
        <taxon>Bacteria</taxon>
        <taxon>Bacillati</taxon>
        <taxon>Chloroflexota</taxon>
        <taxon>Ktedonobacteria</taxon>
        <taxon>Ktedonobacterales</taxon>
        <taxon>Dictyobacteraceae</taxon>
        <taxon>Dictyobacter</taxon>
    </lineage>
</organism>
<comment type="caution">
    <text evidence="1">The sequence shown here is derived from an EMBL/GenBank/DDBJ whole genome shotgun (WGS) entry which is preliminary data.</text>
</comment>
<protein>
    <submittedName>
        <fullName evidence="1">Uncharacterized protein</fullName>
    </submittedName>
</protein>
<dbReference type="RefSeq" id="WP_126556956.1">
    <property type="nucleotide sequence ID" value="NZ_BIFS01000002.1"/>
</dbReference>
<dbReference type="EMBL" id="BIFS01000002">
    <property type="protein sequence ID" value="GCE23537.1"/>
    <property type="molecule type" value="Genomic_DNA"/>
</dbReference>
<dbReference type="PROSITE" id="PS51257">
    <property type="entry name" value="PROKAR_LIPOPROTEIN"/>
    <property type="match status" value="1"/>
</dbReference>
<accession>A0A402AWR8</accession>
<sequence>MRKGIMWVGLFTLLVIFFSSCNIPIDIGVFGGHQTSGGQQNASAGASGAFNEAAPDWGHQTKTTGCQAQGPIQDKECTPGNIFANLTREQVCTPGYASSVRNVAVSTKNLIYASYGITKRSPGQYQIDHLVSLKLGGTNDISNLWPESATPVPGYHEKDKVENYLSDQVCSGKLSLKDAQIQIATNWLEVYNRMPDKSSNKYNAPTD</sequence>
<dbReference type="OrthoDB" id="163358at2"/>